<keyword evidence="3" id="KW-1185">Reference proteome</keyword>
<proteinExistence type="predicted"/>
<organism evidence="2 3">
    <name type="scientific">Helianthus annuus</name>
    <name type="common">Common sunflower</name>
    <dbReference type="NCBI Taxonomy" id="4232"/>
    <lineage>
        <taxon>Eukaryota</taxon>
        <taxon>Viridiplantae</taxon>
        <taxon>Streptophyta</taxon>
        <taxon>Embryophyta</taxon>
        <taxon>Tracheophyta</taxon>
        <taxon>Spermatophyta</taxon>
        <taxon>Magnoliopsida</taxon>
        <taxon>eudicotyledons</taxon>
        <taxon>Gunneridae</taxon>
        <taxon>Pentapetalae</taxon>
        <taxon>asterids</taxon>
        <taxon>campanulids</taxon>
        <taxon>Asterales</taxon>
        <taxon>Asteraceae</taxon>
        <taxon>Asteroideae</taxon>
        <taxon>Heliantheae alliance</taxon>
        <taxon>Heliantheae</taxon>
        <taxon>Helianthus</taxon>
    </lineage>
</organism>
<dbReference type="InParanoid" id="A0A251SCE7"/>
<feature type="transmembrane region" description="Helical" evidence="1">
    <location>
        <begin position="24"/>
        <end position="51"/>
    </location>
</feature>
<name>A0A251SCE7_HELAN</name>
<evidence type="ECO:0000313" key="3">
    <source>
        <dbReference type="Proteomes" id="UP000215914"/>
    </source>
</evidence>
<evidence type="ECO:0000256" key="1">
    <source>
        <dbReference type="SAM" id="Phobius"/>
    </source>
</evidence>
<dbReference type="EMBL" id="CM007904">
    <property type="protein sequence ID" value="OTF96534.1"/>
    <property type="molecule type" value="Genomic_DNA"/>
</dbReference>
<keyword evidence="1" id="KW-0472">Membrane</keyword>
<dbReference type="Proteomes" id="UP000215914">
    <property type="component" value="Chromosome 15"/>
</dbReference>
<protein>
    <submittedName>
        <fullName evidence="2">Uncharacterized protein</fullName>
    </submittedName>
</protein>
<dbReference type="AlphaFoldDB" id="A0A251SCE7"/>
<keyword evidence="1" id="KW-1133">Transmembrane helix</keyword>
<keyword evidence="1" id="KW-0812">Transmembrane</keyword>
<accession>A0A251SCE7</accession>
<gene>
    <name evidence="2" type="ORF">HannXRQ_Chr15g0495221</name>
</gene>
<sequence length="61" mass="7357">MLNKRNLKVVVRYSWSLYSEARSLWDMAVCAMLKTLLYFVLNTYIGFYNYAFAKHLTMFFI</sequence>
<evidence type="ECO:0000313" key="2">
    <source>
        <dbReference type="EMBL" id="OTF96534.1"/>
    </source>
</evidence>
<reference evidence="3" key="1">
    <citation type="journal article" date="2017" name="Nature">
        <title>The sunflower genome provides insights into oil metabolism, flowering and Asterid evolution.</title>
        <authorList>
            <person name="Badouin H."/>
            <person name="Gouzy J."/>
            <person name="Grassa C.J."/>
            <person name="Murat F."/>
            <person name="Staton S.E."/>
            <person name="Cottret L."/>
            <person name="Lelandais-Briere C."/>
            <person name="Owens G.L."/>
            <person name="Carrere S."/>
            <person name="Mayjonade B."/>
            <person name="Legrand L."/>
            <person name="Gill N."/>
            <person name="Kane N.C."/>
            <person name="Bowers J.E."/>
            <person name="Hubner S."/>
            <person name="Bellec A."/>
            <person name="Berard A."/>
            <person name="Berges H."/>
            <person name="Blanchet N."/>
            <person name="Boniface M.C."/>
            <person name="Brunel D."/>
            <person name="Catrice O."/>
            <person name="Chaidir N."/>
            <person name="Claudel C."/>
            <person name="Donnadieu C."/>
            <person name="Faraut T."/>
            <person name="Fievet G."/>
            <person name="Helmstetter N."/>
            <person name="King M."/>
            <person name="Knapp S.J."/>
            <person name="Lai Z."/>
            <person name="Le Paslier M.C."/>
            <person name="Lippi Y."/>
            <person name="Lorenzon L."/>
            <person name="Mandel J.R."/>
            <person name="Marage G."/>
            <person name="Marchand G."/>
            <person name="Marquand E."/>
            <person name="Bret-Mestries E."/>
            <person name="Morien E."/>
            <person name="Nambeesan S."/>
            <person name="Nguyen T."/>
            <person name="Pegot-Espagnet P."/>
            <person name="Pouilly N."/>
            <person name="Raftis F."/>
            <person name="Sallet E."/>
            <person name="Schiex T."/>
            <person name="Thomas J."/>
            <person name="Vandecasteele C."/>
            <person name="Vares D."/>
            <person name="Vear F."/>
            <person name="Vautrin S."/>
            <person name="Crespi M."/>
            <person name="Mangin B."/>
            <person name="Burke J.M."/>
            <person name="Salse J."/>
            <person name="Munos S."/>
            <person name="Vincourt P."/>
            <person name="Rieseberg L.H."/>
            <person name="Langlade N.B."/>
        </authorList>
    </citation>
    <scope>NUCLEOTIDE SEQUENCE [LARGE SCALE GENOMIC DNA]</scope>
    <source>
        <strain evidence="3">cv. SF193</strain>
    </source>
</reference>